<feature type="compositionally biased region" description="Low complexity" evidence="6">
    <location>
        <begin position="1"/>
        <end position="16"/>
    </location>
</feature>
<feature type="domain" description="EF-hand" evidence="7">
    <location>
        <begin position="43"/>
        <end position="78"/>
    </location>
</feature>
<evidence type="ECO:0000256" key="6">
    <source>
        <dbReference type="SAM" id="MobiDB-lite"/>
    </source>
</evidence>
<evidence type="ECO:0000259" key="7">
    <source>
        <dbReference type="PROSITE" id="PS50222"/>
    </source>
</evidence>
<evidence type="ECO:0000256" key="5">
    <source>
        <dbReference type="ARBA" id="ARBA00022837"/>
    </source>
</evidence>
<name>A0A914UPC6_9BILA</name>
<evidence type="ECO:0000256" key="4">
    <source>
        <dbReference type="ARBA" id="ARBA00022737"/>
    </source>
</evidence>
<keyword evidence="5" id="KW-0106">Calcium</keyword>
<feature type="domain" description="EF-hand" evidence="7">
    <location>
        <begin position="80"/>
        <end position="115"/>
    </location>
</feature>
<keyword evidence="2" id="KW-0963">Cytoplasm</keyword>
<dbReference type="InterPro" id="IPR018247">
    <property type="entry name" value="EF_Hand_1_Ca_BS"/>
</dbReference>
<dbReference type="GO" id="GO:0048306">
    <property type="term" value="F:calcium-dependent protein binding"/>
    <property type="evidence" value="ECO:0007669"/>
    <property type="project" value="UniProtKB-ARBA"/>
</dbReference>
<dbReference type="Pfam" id="PF13499">
    <property type="entry name" value="EF-hand_7"/>
    <property type="match status" value="1"/>
</dbReference>
<protein>
    <submittedName>
        <fullName evidence="9">EF-hand domain-containing protein</fullName>
    </submittedName>
</protein>
<dbReference type="AlphaFoldDB" id="A0A914UPC6"/>
<dbReference type="PROSITE" id="PS00018">
    <property type="entry name" value="EF_HAND_1"/>
    <property type="match status" value="2"/>
</dbReference>
<dbReference type="InterPro" id="IPR002048">
    <property type="entry name" value="EF_hand_dom"/>
</dbReference>
<sequence>MAYNQYNQYNQQQQQQHIPAGYNPYNSYQGAQQSAPPPPPPSNSEPNLQNIFTRVDKDRSGAISSNELQTALSNGTWQPFNPETCRLMIGMFDSNGDGAISFNEFQALWRYINDWTQACFPSRLTS</sequence>
<dbReference type="PANTHER" id="PTHR46212:SF9">
    <property type="entry name" value="PROGRAMMED CELL DEATH PROTEIN 6"/>
    <property type="match status" value="1"/>
</dbReference>
<dbReference type="InterPro" id="IPR011992">
    <property type="entry name" value="EF-hand-dom_pair"/>
</dbReference>
<organism evidence="8 9">
    <name type="scientific">Plectus sambesii</name>
    <dbReference type="NCBI Taxonomy" id="2011161"/>
    <lineage>
        <taxon>Eukaryota</taxon>
        <taxon>Metazoa</taxon>
        <taxon>Ecdysozoa</taxon>
        <taxon>Nematoda</taxon>
        <taxon>Chromadorea</taxon>
        <taxon>Plectida</taxon>
        <taxon>Plectina</taxon>
        <taxon>Plectoidea</taxon>
        <taxon>Plectidae</taxon>
        <taxon>Plectus</taxon>
    </lineage>
</organism>
<dbReference type="GO" id="GO:0005737">
    <property type="term" value="C:cytoplasm"/>
    <property type="evidence" value="ECO:0007669"/>
    <property type="project" value="UniProtKB-SubCell"/>
</dbReference>
<evidence type="ECO:0000256" key="2">
    <source>
        <dbReference type="ARBA" id="ARBA00022490"/>
    </source>
</evidence>
<dbReference type="Proteomes" id="UP000887566">
    <property type="component" value="Unplaced"/>
</dbReference>
<dbReference type="GO" id="GO:0005509">
    <property type="term" value="F:calcium ion binding"/>
    <property type="evidence" value="ECO:0007669"/>
    <property type="project" value="InterPro"/>
</dbReference>
<dbReference type="SMART" id="SM00054">
    <property type="entry name" value="EFh"/>
    <property type="match status" value="2"/>
</dbReference>
<keyword evidence="4" id="KW-0677">Repeat</keyword>
<evidence type="ECO:0000256" key="3">
    <source>
        <dbReference type="ARBA" id="ARBA00022723"/>
    </source>
</evidence>
<evidence type="ECO:0000313" key="8">
    <source>
        <dbReference type="Proteomes" id="UP000887566"/>
    </source>
</evidence>
<feature type="region of interest" description="Disordered" evidence="6">
    <location>
        <begin position="1"/>
        <end position="48"/>
    </location>
</feature>
<dbReference type="WBParaSite" id="PSAMB.scaffold11554size3270.g34235.t1">
    <property type="protein sequence ID" value="PSAMB.scaffold11554size3270.g34235.t1"/>
    <property type="gene ID" value="PSAMB.scaffold11554size3270.g34235"/>
</dbReference>
<dbReference type="InterPro" id="IPR051426">
    <property type="entry name" value="Peflin/Sorcin_CaBP"/>
</dbReference>
<keyword evidence="8" id="KW-1185">Reference proteome</keyword>
<dbReference type="SUPFAM" id="SSF47473">
    <property type="entry name" value="EF-hand"/>
    <property type="match status" value="1"/>
</dbReference>
<proteinExistence type="predicted"/>
<reference evidence="9" key="1">
    <citation type="submission" date="2022-11" db="UniProtKB">
        <authorList>
            <consortium name="WormBaseParasite"/>
        </authorList>
    </citation>
    <scope>IDENTIFICATION</scope>
</reference>
<evidence type="ECO:0000256" key="1">
    <source>
        <dbReference type="ARBA" id="ARBA00004496"/>
    </source>
</evidence>
<dbReference type="PANTHER" id="PTHR46212">
    <property type="entry name" value="PEFLIN"/>
    <property type="match status" value="1"/>
</dbReference>
<keyword evidence="3" id="KW-0479">Metal-binding</keyword>
<evidence type="ECO:0000313" key="9">
    <source>
        <dbReference type="WBParaSite" id="PSAMB.scaffold11554size3270.g34235.t1"/>
    </source>
</evidence>
<dbReference type="PROSITE" id="PS50222">
    <property type="entry name" value="EF_HAND_2"/>
    <property type="match status" value="2"/>
</dbReference>
<accession>A0A914UPC6</accession>
<comment type="subcellular location">
    <subcellularLocation>
        <location evidence="1">Cytoplasm</location>
    </subcellularLocation>
</comment>
<dbReference type="Gene3D" id="1.10.238.10">
    <property type="entry name" value="EF-hand"/>
    <property type="match status" value="1"/>
</dbReference>